<reference evidence="4 5" key="1">
    <citation type="submission" date="2016-10" db="EMBL/GenBank/DDBJ databases">
        <authorList>
            <person name="de Groot N.N."/>
        </authorList>
    </citation>
    <scope>NUCLEOTIDE SEQUENCE [LARGE SCALE GENOMIC DNA]</scope>
    <source>
        <strain evidence="4 5">CPCC 202699</strain>
    </source>
</reference>
<dbReference type="InterPro" id="IPR018567">
    <property type="entry name" value="DUF2020"/>
</dbReference>
<evidence type="ECO:0000256" key="1">
    <source>
        <dbReference type="SAM" id="MobiDB-lite"/>
    </source>
</evidence>
<sequence>MRRLFFLTALAAAAAMAAGCSPDTSAGPASAAAPSAAPSSSAAPEIPPEPKPSADGPCPFLEKSFVAQANGQQVSKIRISADKPHPTCFFYALSGKLQLTVRVYSGDSAVARALVDQAAPVATSNPASEPAGWNGGYLSTDSGAVYAVWQRGSAIVVTTNQKQSVKARTVAVQAIGSLKL</sequence>
<keyword evidence="2" id="KW-0732">Signal</keyword>
<feature type="region of interest" description="Disordered" evidence="1">
    <location>
        <begin position="23"/>
        <end position="57"/>
    </location>
</feature>
<gene>
    <name evidence="4" type="ORF">SAMN05421504_1021073</name>
</gene>
<proteinExistence type="predicted"/>
<protein>
    <recommendedName>
        <fullName evidence="3">DUF2020 domain-containing protein</fullName>
    </recommendedName>
</protein>
<dbReference type="Proteomes" id="UP000199515">
    <property type="component" value="Unassembled WGS sequence"/>
</dbReference>
<feature type="chain" id="PRO_5039288317" description="DUF2020 domain-containing protein" evidence="2">
    <location>
        <begin position="18"/>
        <end position="180"/>
    </location>
</feature>
<keyword evidence="5" id="KW-1185">Reference proteome</keyword>
<dbReference type="Pfam" id="PF09449">
    <property type="entry name" value="DUF2020"/>
    <property type="match status" value="1"/>
</dbReference>
<feature type="compositionally biased region" description="Low complexity" evidence="1">
    <location>
        <begin position="23"/>
        <end position="44"/>
    </location>
</feature>
<accession>A0A1H3AVZ2</accession>
<evidence type="ECO:0000313" key="5">
    <source>
        <dbReference type="Proteomes" id="UP000199515"/>
    </source>
</evidence>
<name>A0A1H3AVZ2_9PSEU</name>
<dbReference type="STRING" id="589385.SAMN05421504_1021073"/>
<feature type="domain" description="DUF2020" evidence="3">
    <location>
        <begin position="52"/>
        <end position="180"/>
    </location>
</feature>
<feature type="signal peptide" evidence="2">
    <location>
        <begin position="1"/>
        <end position="17"/>
    </location>
</feature>
<dbReference type="InterPro" id="IPR016123">
    <property type="entry name" value="Mog1/PsbP_a/b/a-sand"/>
</dbReference>
<dbReference type="OrthoDB" id="4774058at2"/>
<dbReference type="RefSeq" id="WP_091288882.1">
    <property type="nucleotide sequence ID" value="NZ_FNON01000002.1"/>
</dbReference>
<evidence type="ECO:0000256" key="2">
    <source>
        <dbReference type="SAM" id="SignalP"/>
    </source>
</evidence>
<evidence type="ECO:0000259" key="3">
    <source>
        <dbReference type="Pfam" id="PF09449"/>
    </source>
</evidence>
<dbReference type="PROSITE" id="PS51257">
    <property type="entry name" value="PROKAR_LIPOPROTEIN"/>
    <property type="match status" value="1"/>
</dbReference>
<dbReference type="EMBL" id="FNON01000002">
    <property type="protein sequence ID" value="SDX33551.1"/>
    <property type="molecule type" value="Genomic_DNA"/>
</dbReference>
<dbReference type="AlphaFoldDB" id="A0A1H3AVZ2"/>
<dbReference type="SUPFAM" id="SSF55724">
    <property type="entry name" value="Mog1p/PsbP-like"/>
    <property type="match status" value="1"/>
</dbReference>
<evidence type="ECO:0000313" key="4">
    <source>
        <dbReference type="EMBL" id="SDX33551.1"/>
    </source>
</evidence>
<organism evidence="4 5">
    <name type="scientific">Amycolatopsis xylanica</name>
    <dbReference type="NCBI Taxonomy" id="589385"/>
    <lineage>
        <taxon>Bacteria</taxon>
        <taxon>Bacillati</taxon>
        <taxon>Actinomycetota</taxon>
        <taxon>Actinomycetes</taxon>
        <taxon>Pseudonocardiales</taxon>
        <taxon>Pseudonocardiaceae</taxon>
        <taxon>Amycolatopsis</taxon>
    </lineage>
</organism>
<dbReference type="Gene3D" id="3.40.1000.10">
    <property type="entry name" value="Mog1/PsbP, alpha/beta/alpha sandwich"/>
    <property type="match status" value="1"/>
</dbReference>